<protein>
    <recommendedName>
        <fullName evidence="4">Tetratricopeptide repeat protein</fullName>
    </recommendedName>
</protein>
<sequence length="137" mass="15561">MKTVISTVLVSLIVLLSSFAVPTSLEEAPTEEKMSLLIKMVNSAENNDWETLNKAAQYSINWNADLELAKEWLDASLNISDNAEAYELLGDYHLRKGEITKAYGYYAKALQKGIFTLSKKDMHRIQRKNMVYGRALR</sequence>
<feature type="chain" id="PRO_5031507762" description="Tetratricopeptide repeat protein" evidence="1">
    <location>
        <begin position="21"/>
        <end position="137"/>
    </location>
</feature>
<feature type="signal peptide" evidence="1">
    <location>
        <begin position="1"/>
        <end position="20"/>
    </location>
</feature>
<proteinExistence type="predicted"/>
<dbReference type="Gene3D" id="1.25.40.10">
    <property type="entry name" value="Tetratricopeptide repeat domain"/>
    <property type="match status" value="1"/>
</dbReference>
<reference evidence="2 3" key="1">
    <citation type="submission" date="2020-04" db="EMBL/GenBank/DDBJ databases">
        <title>Flammeovirga sp. SR4, a novel species isolated from seawater.</title>
        <authorList>
            <person name="Wang X."/>
        </authorList>
    </citation>
    <scope>NUCLEOTIDE SEQUENCE [LARGE SCALE GENOMIC DNA]</scope>
    <source>
        <strain evidence="2 3">SR4</strain>
    </source>
</reference>
<evidence type="ECO:0008006" key="4">
    <source>
        <dbReference type="Google" id="ProtNLM"/>
    </source>
</evidence>
<keyword evidence="1" id="KW-0732">Signal</keyword>
<dbReference type="EMBL" id="JABAIL010000003">
    <property type="protein sequence ID" value="NLR92047.1"/>
    <property type="molecule type" value="Genomic_DNA"/>
</dbReference>
<keyword evidence="3" id="KW-1185">Reference proteome</keyword>
<evidence type="ECO:0000256" key="1">
    <source>
        <dbReference type="SAM" id="SignalP"/>
    </source>
</evidence>
<evidence type="ECO:0000313" key="2">
    <source>
        <dbReference type="EMBL" id="NLR92047.1"/>
    </source>
</evidence>
<name>A0A7X8SKY9_9BACT</name>
<dbReference type="Proteomes" id="UP000585050">
    <property type="component" value="Unassembled WGS sequence"/>
</dbReference>
<dbReference type="AlphaFoldDB" id="A0A7X8SKY9"/>
<organism evidence="2 3">
    <name type="scientific">Flammeovirga agarivorans</name>
    <dbReference type="NCBI Taxonomy" id="2726742"/>
    <lineage>
        <taxon>Bacteria</taxon>
        <taxon>Pseudomonadati</taxon>
        <taxon>Bacteroidota</taxon>
        <taxon>Cytophagia</taxon>
        <taxon>Cytophagales</taxon>
        <taxon>Flammeovirgaceae</taxon>
        <taxon>Flammeovirga</taxon>
    </lineage>
</organism>
<dbReference type="InterPro" id="IPR011990">
    <property type="entry name" value="TPR-like_helical_dom_sf"/>
</dbReference>
<dbReference type="RefSeq" id="WP_168882752.1">
    <property type="nucleotide sequence ID" value="NZ_JABAIL010000003.1"/>
</dbReference>
<comment type="caution">
    <text evidence="2">The sequence shown here is derived from an EMBL/GenBank/DDBJ whole genome shotgun (WGS) entry which is preliminary data.</text>
</comment>
<accession>A0A7X8SKY9</accession>
<dbReference type="SUPFAM" id="SSF81901">
    <property type="entry name" value="HCP-like"/>
    <property type="match status" value="1"/>
</dbReference>
<evidence type="ECO:0000313" key="3">
    <source>
        <dbReference type="Proteomes" id="UP000585050"/>
    </source>
</evidence>
<gene>
    <name evidence="2" type="ORF">HGP29_12550</name>
</gene>